<dbReference type="RefSeq" id="WP_054666233.1">
    <property type="nucleotide sequence ID" value="NZ_BBAJ01000110.1"/>
</dbReference>
<keyword evidence="3" id="KW-1185">Reference proteome</keyword>
<gene>
    <name evidence="2" type="ORF">FC75_GL002186</name>
</gene>
<comment type="caution">
    <text evidence="2">The sequence shown here is derived from an EMBL/GenBank/DDBJ whole genome shotgun (WGS) entry which is preliminary data.</text>
</comment>
<evidence type="ECO:0000256" key="1">
    <source>
        <dbReference type="SAM" id="Phobius"/>
    </source>
</evidence>
<dbReference type="InterPro" id="IPR010380">
    <property type="entry name" value="DUF975"/>
</dbReference>
<dbReference type="PATRIC" id="fig|1423730.4.peg.2275"/>
<dbReference type="PANTHER" id="PTHR40076">
    <property type="entry name" value="MEMBRANE PROTEIN-RELATED"/>
    <property type="match status" value="1"/>
</dbReference>
<accession>A0A0R2FKY0</accession>
<dbReference type="Proteomes" id="UP000050865">
    <property type="component" value="Unassembled WGS sequence"/>
</dbReference>
<organism evidence="2 3">
    <name type="scientific">Lacticaseibacillus camelliae DSM 22697 = JCM 13995</name>
    <dbReference type="NCBI Taxonomy" id="1423730"/>
    <lineage>
        <taxon>Bacteria</taxon>
        <taxon>Bacillati</taxon>
        <taxon>Bacillota</taxon>
        <taxon>Bacilli</taxon>
        <taxon>Lactobacillales</taxon>
        <taxon>Lactobacillaceae</taxon>
        <taxon>Lacticaseibacillus</taxon>
    </lineage>
</organism>
<name>A0A0R2FKY0_9LACO</name>
<dbReference type="Pfam" id="PF06161">
    <property type="entry name" value="DUF975"/>
    <property type="match status" value="1"/>
</dbReference>
<dbReference type="EMBL" id="AYZJ01000003">
    <property type="protein sequence ID" value="KRN25831.1"/>
    <property type="molecule type" value="Genomic_DNA"/>
</dbReference>
<feature type="transmembrane region" description="Helical" evidence="1">
    <location>
        <begin position="115"/>
        <end position="137"/>
    </location>
</feature>
<dbReference type="OrthoDB" id="9784844at2"/>
<dbReference type="STRING" id="1423730.FC75_GL002186"/>
<reference evidence="2 3" key="1">
    <citation type="journal article" date="2015" name="Genome Announc.">
        <title>Expanding the biotechnology potential of lactobacilli through comparative genomics of 213 strains and associated genera.</title>
        <authorList>
            <person name="Sun Z."/>
            <person name="Harris H.M."/>
            <person name="McCann A."/>
            <person name="Guo C."/>
            <person name="Argimon S."/>
            <person name="Zhang W."/>
            <person name="Yang X."/>
            <person name="Jeffery I.B."/>
            <person name="Cooney J.C."/>
            <person name="Kagawa T.F."/>
            <person name="Liu W."/>
            <person name="Song Y."/>
            <person name="Salvetti E."/>
            <person name="Wrobel A."/>
            <person name="Rasinkangas P."/>
            <person name="Parkhill J."/>
            <person name="Rea M.C."/>
            <person name="O'Sullivan O."/>
            <person name="Ritari J."/>
            <person name="Douillard F.P."/>
            <person name="Paul Ross R."/>
            <person name="Yang R."/>
            <person name="Briner A.E."/>
            <person name="Felis G.E."/>
            <person name="de Vos W.M."/>
            <person name="Barrangou R."/>
            <person name="Klaenhammer T.R."/>
            <person name="Caufield P.W."/>
            <person name="Cui Y."/>
            <person name="Zhang H."/>
            <person name="O'Toole P.W."/>
        </authorList>
    </citation>
    <scope>NUCLEOTIDE SEQUENCE [LARGE SCALE GENOMIC DNA]</scope>
    <source>
        <strain evidence="2 3">DSM 22697</strain>
    </source>
</reference>
<keyword evidence="1" id="KW-1133">Transmembrane helix</keyword>
<keyword evidence="1" id="KW-0812">Transmembrane</keyword>
<evidence type="ECO:0000313" key="2">
    <source>
        <dbReference type="EMBL" id="KRN25831.1"/>
    </source>
</evidence>
<dbReference type="AlphaFoldDB" id="A0A0R2FKY0"/>
<protein>
    <submittedName>
        <fullName evidence="2">Integral membrane protein</fullName>
    </submittedName>
</protein>
<feature type="transmembrane region" description="Helical" evidence="1">
    <location>
        <begin position="82"/>
        <end position="103"/>
    </location>
</feature>
<feature type="transmembrane region" description="Helical" evidence="1">
    <location>
        <begin position="143"/>
        <end position="162"/>
    </location>
</feature>
<dbReference type="PANTHER" id="PTHR40076:SF1">
    <property type="entry name" value="MEMBRANE PROTEIN"/>
    <property type="match status" value="1"/>
</dbReference>
<keyword evidence="1" id="KW-0472">Membrane</keyword>
<sequence length="249" mass="28659">MQSMTHREIKHQAKARLKQPGMYRSLMAANLLPWLIVLAFTAWAFLTVWQIMQSYGFANIVKSPDNFSDYLAGTNNLSNQTLLQSVVMLWFTQGIAFTALDVMRGKVQRVSPLAALLKTFNSRYFFGLLSVLALTWVAKSIGFFLLVIPGIIAIYGLSMSYYRYYDGRQEEQDGRPYSSTTAVLDSWRLMRGRKLNYFGLQLSLLGWQLLKLVTLHLFDFLINPYLQLVDAGFYANARLEYEVQRQMMP</sequence>
<evidence type="ECO:0000313" key="3">
    <source>
        <dbReference type="Proteomes" id="UP000050865"/>
    </source>
</evidence>
<feature type="transmembrane region" description="Helical" evidence="1">
    <location>
        <begin position="197"/>
        <end position="218"/>
    </location>
</feature>
<proteinExistence type="predicted"/>